<dbReference type="Proteomes" id="UP000245956">
    <property type="component" value="Unassembled WGS sequence"/>
</dbReference>
<evidence type="ECO:0000256" key="1">
    <source>
        <dbReference type="SAM" id="Phobius"/>
    </source>
</evidence>
<dbReference type="PANTHER" id="PTHR42029">
    <property type="entry name" value="AN04G07800"/>
    <property type="match status" value="1"/>
</dbReference>
<dbReference type="EMBL" id="LCWV01000005">
    <property type="protein sequence ID" value="PWI72775.1"/>
    <property type="molecule type" value="Genomic_DNA"/>
</dbReference>
<keyword evidence="1" id="KW-0812">Transmembrane</keyword>
<dbReference type="PANTHER" id="PTHR42029:SF3">
    <property type="entry name" value="AN04G07800"/>
    <property type="match status" value="1"/>
</dbReference>
<feature type="transmembrane region" description="Helical" evidence="1">
    <location>
        <begin position="41"/>
        <end position="60"/>
    </location>
</feature>
<gene>
    <name evidence="2" type="ORF">PCL_09790</name>
</gene>
<organism evidence="2 3">
    <name type="scientific">Purpureocillium lilacinum</name>
    <name type="common">Paecilomyces lilacinus</name>
    <dbReference type="NCBI Taxonomy" id="33203"/>
    <lineage>
        <taxon>Eukaryota</taxon>
        <taxon>Fungi</taxon>
        <taxon>Dikarya</taxon>
        <taxon>Ascomycota</taxon>
        <taxon>Pezizomycotina</taxon>
        <taxon>Sordariomycetes</taxon>
        <taxon>Hypocreomycetidae</taxon>
        <taxon>Hypocreales</taxon>
        <taxon>Ophiocordycipitaceae</taxon>
        <taxon>Purpureocillium</taxon>
    </lineage>
</organism>
<protein>
    <submittedName>
        <fullName evidence="2">Uncharacterized protein</fullName>
    </submittedName>
</protein>
<keyword evidence="1" id="KW-0472">Membrane</keyword>
<feature type="transmembrane region" description="Helical" evidence="1">
    <location>
        <begin position="96"/>
        <end position="116"/>
    </location>
</feature>
<accession>A0A2U3EE33</accession>
<feature type="transmembrane region" description="Helical" evidence="1">
    <location>
        <begin position="215"/>
        <end position="238"/>
    </location>
</feature>
<sequence>MAPTVWALHQEPTSFPHHRRDRPTFGNWRDVDDKEAYILEGWGEGFMFGALLIMVIITVANMRKGVLLHKVILLELLLAMSHGTFCFMSFHGYGFYLSSTAALLYCSYFTHNVAAWMKIKPFFTGPRPLFGPRYCEWVRWTYLTTLAMTIPALIFEIFNNFRYFNNYSTLYRAVRPYEPLMRDPWWIFSCFTLFQVINKSYSLKFVTLIGRSTRFVIMVGAILLAISFTIMDILSSVIRGLSGTDGINPYWKLALVFKCLSDNILLDDFKSVLQRLCDLNADLVAPVLLNSVHTNPGQDGGSADNCEEPLVASSSREARVQPSDAVPDHTQRQNDYNDWYKARDMSANVVGKVGIVVHELPRLPS</sequence>
<feature type="transmembrane region" description="Helical" evidence="1">
    <location>
        <begin position="185"/>
        <end position="203"/>
    </location>
</feature>
<keyword evidence="1" id="KW-1133">Transmembrane helix</keyword>
<proteinExistence type="predicted"/>
<evidence type="ECO:0000313" key="2">
    <source>
        <dbReference type="EMBL" id="PWI72775.1"/>
    </source>
</evidence>
<comment type="caution">
    <text evidence="2">The sequence shown here is derived from an EMBL/GenBank/DDBJ whole genome shotgun (WGS) entry which is preliminary data.</text>
</comment>
<feature type="transmembrane region" description="Helical" evidence="1">
    <location>
        <begin position="72"/>
        <end position="90"/>
    </location>
</feature>
<name>A0A2U3EE33_PURLI</name>
<feature type="transmembrane region" description="Helical" evidence="1">
    <location>
        <begin position="137"/>
        <end position="158"/>
    </location>
</feature>
<dbReference type="AlphaFoldDB" id="A0A2U3EE33"/>
<evidence type="ECO:0000313" key="3">
    <source>
        <dbReference type="Proteomes" id="UP000245956"/>
    </source>
</evidence>
<reference evidence="2 3" key="1">
    <citation type="journal article" date="2016" name="Front. Microbiol.">
        <title>Genome and transcriptome sequences reveal the specific parasitism of the nematophagous Purpureocillium lilacinum 36-1.</title>
        <authorList>
            <person name="Xie J."/>
            <person name="Li S."/>
            <person name="Mo C."/>
            <person name="Xiao X."/>
            <person name="Peng D."/>
            <person name="Wang G."/>
            <person name="Xiao Y."/>
        </authorList>
    </citation>
    <scope>NUCLEOTIDE SEQUENCE [LARGE SCALE GENOMIC DNA]</scope>
    <source>
        <strain evidence="2 3">36-1</strain>
    </source>
</reference>